<evidence type="ECO:0000256" key="1">
    <source>
        <dbReference type="SAM" id="MobiDB-lite"/>
    </source>
</evidence>
<dbReference type="OrthoDB" id="1938319at2759"/>
<feature type="region of interest" description="Disordered" evidence="1">
    <location>
        <begin position="1"/>
        <end position="22"/>
    </location>
</feature>
<dbReference type="EMBL" id="JAIQCV010000002">
    <property type="protein sequence ID" value="KAH1120987.1"/>
    <property type="molecule type" value="Genomic_DNA"/>
</dbReference>
<sequence length="64" mass="6907">MGVKANDIDLNEANKPGTHQKNKSKLQLFSFASVSAATDNFSIVYKLGEGSFRPAYKGSPVTET</sequence>
<organism evidence="2 3">
    <name type="scientific">Gossypium stocksii</name>
    <dbReference type="NCBI Taxonomy" id="47602"/>
    <lineage>
        <taxon>Eukaryota</taxon>
        <taxon>Viridiplantae</taxon>
        <taxon>Streptophyta</taxon>
        <taxon>Embryophyta</taxon>
        <taxon>Tracheophyta</taxon>
        <taxon>Spermatophyta</taxon>
        <taxon>Magnoliopsida</taxon>
        <taxon>eudicotyledons</taxon>
        <taxon>Gunneridae</taxon>
        <taxon>Pentapetalae</taxon>
        <taxon>rosids</taxon>
        <taxon>malvids</taxon>
        <taxon>Malvales</taxon>
        <taxon>Malvaceae</taxon>
        <taxon>Malvoideae</taxon>
        <taxon>Gossypium</taxon>
    </lineage>
</organism>
<protein>
    <recommendedName>
        <fullName evidence="4">Protein kinase domain-containing protein</fullName>
    </recommendedName>
</protein>
<dbReference type="AlphaFoldDB" id="A0A9D3WBJ1"/>
<evidence type="ECO:0000313" key="2">
    <source>
        <dbReference type="EMBL" id="KAH1120987.1"/>
    </source>
</evidence>
<proteinExistence type="predicted"/>
<gene>
    <name evidence="2" type="ORF">J1N35_004147</name>
</gene>
<evidence type="ECO:0000313" key="3">
    <source>
        <dbReference type="Proteomes" id="UP000828251"/>
    </source>
</evidence>
<evidence type="ECO:0008006" key="4">
    <source>
        <dbReference type="Google" id="ProtNLM"/>
    </source>
</evidence>
<reference evidence="2 3" key="1">
    <citation type="journal article" date="2021" name="Plant Biotechnol. J.">
        <title>Multi-omics assisted identification of the key and species-specific regulatory components of drought-tolerant mechanisms in Gossypium stocksii.</title>
        <authorList>
            <person name="Yu D."/>
            <person name="Ke L."/>
            <person name="Zhang D."/>
            <person name="Wu Y."/>
            <person name="Sun Y."/>
            <person name="Mei J."/>
            <person name="Sun J."/>
            <person name="Sun Y."/>
        </authorList>
    </citation>
    <scope>NUCLEOTIDE SEQUENCE [LARGE SCALE GENOMIC DNA]</scope>
    <source>
        <strain evidence="3">cv. E1</strain>
        <tissue evidence="2">Leaf</tissue>
    </source>
</reference>
<comment type="caution">
    <text evidence="2">The sequence shown here is derived from an EMBL/GenBank/DDBJ whole genome shotgun (WGS) entry which is preliminary data.</text>
</comment>
<name>A0A9D3WBJ1_9ROSI</name>
<keyword evidence="3" id="KW-1185">Reference proteome</keyword>
<dbReference type="Proteomes" id="UP000828251">
    <property type="component" value="Unassembled WGS sequence"/>
</dbReference>
<accession>A0A9D3WBJ1</accession>
<dbReference type="Gene3D" id="3.30.200.20">
    <property type="entry name" value="Phosphorylase Kinase, domain 1"/>
    <property type="match status" value="1"/>
</dbReference>